<dbReference type="OrthoDB" id="175993at2"/>
<feature type="domain" description="DUF4964" evidence="2">
    <location>
        <begin position="17"/>
        <end position="82"/>
    </location>
</feature>
<accession>A0A5B7ZX36</accession>
<keyword evidence="6" id="KW-1185">Reference proteome</keyword>
<reference evidence="5 6" key="1">
    <citation type="submission" date="2019-06" db="EMBL/GenBank/DDBJ databases">
        <authorList>
            <person name="Srinivasan S."/>
        </authorList>
    </citation>
    <scope>NUCLEOTIDE SEQUENCE [LARGE SCALE GENOMIC DNA]</scope>
    <source>
        <strain evidence="5 6">17J68-5</strain>
    </source>
</reference>
<dbReference type="Gene3D" id="2.60.120.260">
    <property type="entry name" value="Galactose-binding domain-like"/>
    <property type="match status" value="1"/>
</dbReference>
<feature type="chain" id="PRO_5022852771" evidence="1">
    <location>
        <begin position="24"/>
        <end position="832"/>
    </location>
</feature>
<dbReference type="Pfam" id="PF16334">
    <property type="entry name" value="DUF4964"/>
    <property type="match status" value="1"/>
</dbReference>
<dbReference type="Proteomes" id="UP000305398">
    <property type="component" value="Chromosome"/>
</dbReference>
<feature type="domain" description="Glutaminase A central" evidence="3">
    <location>
        <begin position="484"/>
        <end position="820"/>
    </location>
</feature>
<dbReference type="KEGG" id="hyj:FHG12_05935"/>
<keyword evidence="1" id="KW-0732">Signal</keyword>
<dbReference type="SUPFAM" id="SSF49785">
    <property type="entry name" value="Galactose-binding domain-like"/>
    <property type="match status" value="1"/>
</dbReference>
<evidence type="ECO:0000256" key="1">
    <source>
        <dbReference type="SAM" id="SignalP"/>
    </source>
</evidence>
<protein>
    <submittedName>
        <fullName evidence="5">DUF4965 domain-containing protein</fullName>
    </submittedName>
</protein>
<dbReference type="PANTHER" id="PTHR31987">
    <property type="entry name" value="GLUTAMINASE A-RELATED"/>
    <property type="match status" value="1"/>
</dbReference>
<dbReference type="InterPro" id="IPR008928">
    <property type="entry name" value="6-hairpin_glycosidase_sf"/>
</dbReference>
<dbReference type="InterPro" id="IPR008979">
    <property type="entry name" value="Galactose-bd-like_sf"/>
</dbReference>
<organism evidence="5 6">
    <name type="scientific">Hymenobacter jejuensis</name>
    <dbReference type="NCBI Taxonomy" id="2502781"/>
    <lineage>
        <taxon>Bacteria</taxon>
        <taxon>Pseudomonadati</taxon>
        <taxon>Bacteroidota</taxon>
        <taxon>Cytophagia</taxon>
        <taxon>Cytophagales</taxon>
        <taxon>Hymenobacteraceae</taxon>
        <taxon>Hymenobacter</taxon>
    </lineage>
</organism>
<dbReference type="AlphaFoldDB" id="A0A5B7ZX36"/>
<dbReference type="PANTHER" id="PTHR31987:SF1">
    <property type="entry name" value="GLUTAMINASE A"/>
    <property type="match status" value="1"/>
</dbReference>
<name>A0A5B7ZX36_9BACT</name>
<sequence length="832" mass="91433">MLLKRISTQLWLAATLLAGTAQAQQLRAPAYPLVTIDPYTSVWSFGDQLYGQPTKHWTGRTQGLLGYLRVDGKTYNFLGKPDTPPTMLAASSEIQPATYRYTNTAPPSDWQKPAFNATTWTTGKGLLTTEDNAPGVHSKWKGDDVWVRRTIELKEAPKGSLSLYMLHDDDVDVYLNGEPAFACAPCFSAEYQEFPIAAKAAATLHKGQNIIALHCKNTGGPGLLDVGLVGPKPTDTRLTATQKAVRLTATQTSYQFACGPVQLDVTFTSPLLLDDLAVLSRPASYITFRAQATDGKTHDVQLYMGASPQLAINTPGQVVEWQRSTAGPLTLLRTGTKDQNVLGTKGDNVRIDWGYAYVGVDSKAATTRISEAKVSRAAFQQTGALPKNDDAQASRAANDRPVELAAVFNLGKIGQSSVNQHIILGYDDVYSVEYFGQKLRAWWRKDGTTTEQMLQAAERDYDRVVAACTKFDSDMAQEAQVAGGSQYAQLCALAYRQSIAAHKLVAGPDGKPLFFSKENFSNGSIGTVDITYPSAPLFLRYNPTLLKGMMDPIFYYTESGKWTKPFAAHDVGTYPLATGQTYGEDMPVEESGNMLILAAAIAAAEGNANYAKQHWPALTTWAQYLQKAGLDPENQLCTDDFAGHLAHNANLSVKAILGLASYGRLAGMQGDNATAATYQKLAKDMAQQWVQMAKDGDHYSLTFDQKGTWSQKYNLVWDKLLRLDVFPADIAATEINYYLTKQQPYGLPLDSRKTYSKSDWILWTATLADSPADFQKIIQPVYRYANETSDRIPLSDWHETTDGKSVGFRARSVVGGYFIKMLEKDLARKPLK</sequence>
<dbReference type="RefSeq" id="WP_139514854.1">
    <property type="nucleotide sequence ID" value="NZ_CP040896.1"/>
</dbReference>
<dbReference type="GO" id="GO:0005975">
    <property type="term" value="P:carbohydrate metabolic process"/>
    <property type="evidence" value="ECO:0007669"/>
    <property type="project" value="InterPro"/>
</dbReference>
<dbReference type="InterPro" id="IPR052743">
    <property type="entry name" value="Glutaminase_GtaA"/>
</dbReference>
<dbReference type="InterPro" id="IPR032514">
    <property type="entry name" value="GtaA_central"/>
</dbReference>
<dbReference type="InterPro" id="IPR033433">
    <property type="entry name" value="GtaA_N"/>
</dbReference>
<gene>
    <name evidence="5" type="ORF">FHG12_05935</name>
</gene>
<evidence type="ECO:0000259" key="2">
    <source>
        <dbReference type="Pfam" id="PF16334"/>
    </source>
</evidence>
<evidence type="ECO:0000313" key="6">
    <source>
        <dbReference type="Proteomes" id="UP000305398"/>
    </source>
</evidence>
<dbReference type="InterPro" id="IPR032515">
    <property type="entry name" value="DUF4964"/>
</dbReference>
<dbReference type="Pfam" id="PF16335">
    <property type="entry name" value="GtaA_6_Hairpin"/>
    <property type="match status" value="1"/>
</dbReference>
<feature type="domain" description="Glutaminase A N-terminal" evidence="4">
    <location>
        <begin position="250"/>
        <end position="477"/>
    </location>
</feature>
<evidence type="ECO:0000259" key="4">
    <source>
        <dbReference type="Pfam" id="PF17168"/>
    </source>
</evidence>
<dbReference type="SUPFAM" id="SSF48208">
    <property type="entry name" value="Six-hairpin glycosidases"/>
    <property type="match status" value="1"/>
</dbReference>
<dbReference type="Pfam" id="PF17168">
    <property type="entry name" value="DUF5127"/>
    <property type="match status" value="1"/>
</dbReference>
<proteinExistence type="predicted"/>
<dbReference type="EMBL" id="CP040896">
    <property type="protein sequence ID" value="QDA59674.1"/>
    <property type="molecule type" value="Genomic_DNA"/>
</dbReference>
<evidence type="ECO:0000259" key="3">
    <source>
        <dbReference type="Pfam" id="PF16335"/>
    </source>
</evidence>
<feature type="signal peptide" evidence="1">
    <location>
        <begin position="1"/>
        <end position="23"/>
    </location>
</feature>
<evidence type="ECO:0000313" key="5">
    <source>
        <dbReference type="EMBL" id="QDA59674.1"/>
    </source>
</evidence>